<evidence type="ECO:0000256" key="10">
    <source>
        <dbReference type="SAM" id="MobiDB-lite"/>
    </source>
</evidence>
<dbReference type="InterPro" id="IPR000286">
    <property type="entry name" value="HDACs"/>
</dbReference>
<dbReference type="PRINTS" id="PR01270">
    <property type="entry name" value="HDASUPER"/>
</dbReference>
<feature type="binding site" evidence="8">
    <location>
        <position position="104"/>
    </location>
    <ligand>
        <name>substrate</name>
    </ligand>
</feature>
<keyword evidence="6" id="KW-0805">Transcription regulation</keyword>
<evidence type="ECO:0000256" key="4">
    <source>
        <dbReference type="ARBA" id="ARBA00022853"/>
    </source>
</evidence>
<feature type="active site" description="Proton acceptor" evidence="7">
    <location>
        <position position="146"/>
    </location>
</feature>
<dbReference type="Pfam" id="PF00850">
    <property type="entry name" value="Hist_deacetyl"/>
    <property type="match status" value="1"/>
</dbReference>
<evidence type="ECO:0000256" key="5">
    <source>
        <dbReference type="ARBA" id="ARBA00048287"/>
    </source>
</evidence>
<feature type="region of interest" description="Disordered" evidence="10">
    <location>
        <begin position="423"/>
        <end position="462"/>
    </location>
</feature>
<dbReference type="InterPro" id="IPR037138">
    <property type="entry name" value="His_deacetylse_dom_sf"/>
</dbReference>
<dbReference type="eggNOG" id="KOG1342">
    <property type="taxonomic scope" value="Eukaryota"/>
</dbReference>
<keyword evidence="4 6" id="KW-0156">Chromatin regulator</keyword>
<evidence type="ECO:0000256" key="3">
    <source>
        <dbReference type="ARBA" id="ARBA00022801"/>
    </source>
</evidence>
<dbReference type="InterPro" id="IPR023696">
    <property type="entry name" value="Ureohydrolase_dom_sf"/>
</dbReference>
<dbReference type="GO" id="GO:0141221">
    <property type="term" value="F:histone deacetylase activity, hydrolytic mechanism"/>
    <property type="evidence" value="ECO:0007669"/>
    <property type="project" value="UniProtKB-EC"/>
</dbReference>
<comment type="catalytic activity">
    <reaction evidence="5 6">
        <text>N(6)-acetyl-L-lysyl-[histone] + H2O = L-lysyl-[histone] + acetate</text>
        <dbReference type="Rhea" id="RHEA:58196"/>
        <dbReference type="Rhea" id="RHEA-COMP:9845"/>
        <dbReference type="Rhea" id="RHEA-COMP:11338"/>
        <dbReference type="ChEBI" id="CHEBI:15377"/>
        <dbReference type="ChEBI" id="CHEBI:29969"/>
        <dbReference type="ChEBI" id="CHEBI:30089"/>
        <dbReference type="ChEBI" id="CHEBI:61930"/>
        <dbReference type="EC" id="3.5.1.98"/>
    </reaction>
</comment>
<evidence type="ECO:0000256" key="8">
    <source>
        <dbReference type="PIRSR" id="PIRSR037913-2"/>
    </source>
</evidence>
<keyword evidence="12" id="KW-1185">Reference proteome</keyword>
<dbReference type="STRING" id="1561998.A0A1I7T8K9"/>
<feature type="compositionally biased region" description="Basic and acidic residues" evidence="10">
    <location>
        <begin position="427"/>
        <end position="450"/>
    </location>
</feature>
<dbReference type="PANTHER" id="PTHR10625">
    <property type="entry name" value="HISTONE DEACETYLASE HDAC1-RELATED"/>
    <property type="match status" value="1"/>
</dbReference>
<reference evidence="13" key="1">
    <citation type="submission" date="2016-11" db="UniProtKB">
        <authorList>
            <consortium name="WormBaseParasite"/>
        </authorList>
    </citation>
    <scope>IDENTIFICATION</scope>
</reference>
<comment type="similarity">
    <text evidence="6">Belongs to the histone deacetylase family. HD Type 1 subfamily.</text>
</comment>
<feature type="binding site" evidence="8">
    <location>
        <position position="154"/>
    </location>
    <ligand>
        <name>substrate</name>
    </ligand>
</feature>
<keyword evidence="9" id="KW-0479">Metal-binding</keyword>
<dbReference type="AlphaFoldDB" id="A0A1I7T8K9"/>
<comment type="subcellular location">
    <subcellularLocation>
        <location evidence="6">Nucleus</location>
    </subcellularLocation>
</comment>
<dbReference type="WBParaSite" id="Csp11.Scaffold546.g3478.t1">
    <property type="protein sequence ID" value="Csp11.Scaffold546.g3478.t1"/>
    <property type="gene ID" value="Csp11.Scaffold546.g3478"/>
</dbReference>
<feature type="domain" description="Histone deacetylase" evidence="11">
    <location>
        <begin position="32"/>
        <end position="323"/>
    </location>
</feature>
<keyword evidence="3 6" id="KW-0378">Hydrolase</keyword>
<dbReference type="CDD" id="cd09991">
    <property type="entry name" value="HDAC_classI"/>
    <property type="match status" value="1"/>
</dbReference>
<dbReference type="Gene3D" id="3.40.800.20">
    <property type="entry name" value="Histone deacetylase domain"/>
    <property type="match status" value="1"/>
</dbReference>
<dbReference type="InterPro" id="IPR003084">
    <property type="entry name" value="HDAC_I/II"/>
</dbReference>
<dbReference type="PRINTS" id="PR01271">
    <property type="entry name" value="HISDACETLASE"/>
</dbReference>
<evidence type="ECO:0000259" key="11">
    <source>
        <dbReference type="Pfam" id="PF00850"/>
    </source>
</evidence>
<keyword evidence="6" id="KW-0804">Transcription</keyword>
<dbReference type="InterPro" id="IPR023801">
    <property type="entry name" value="His_deacetylse_dom"/>
</dbReference>
<keyword evidence="2" id="KW-0678">Repressor</keyword>
<protein>
    <recommendedName>
        <fullName evidence="1 6">Histone deacetylase</fullName>
        <ecNumber evidence="1 6">3.5.1.98</ecNumber>
    </recommendedName>
</protein>
<evidence type="ECO:0000313" key="13">
    <source>
        <dbReference type="WBParaSite" id="Csp11.Scaffold546.g3478.t1"/>
    </source>
</evidence>
<dbReference type="GO" id="GO:0031507">
    <property type="term" value="P:heterochromatin formation"/>
    <property type="evidence" value="ECO:0007669"/>
    <property type="project" value="TreeGrafter"/>
</dbReference>
<feature type="binding site" evidence="9">
    <location>
        <position position="270"/>
    </location>
    <ligand>
        <name>a divalent metal cation</name>
        <dbReference type="ChEBI" id="CHEBI:60240"/>
    </ligand>
</feature>
<dbReference type="SUPFAM" id="SSF52768">
    <property type="entry name" value="Arginase/deacetylase"/>
    <property type="match status" value="1"/>
</dbReference>
<evidence type="ECO:0000256" key="1">
    <source>
        <dbReference type="ARBA" id="ARBA00012111"/>
    </source>
</evidence>
<evidence type="ECO:0000256" key="7">
    <source>
        <dbReference type="PIRSR" id="PIRSR037913-1"/>
    </source>
</evidence>
<accession>A0A1I7T8K9</accession>
<evidence type="ECO:0000313" key="12">
    <source>
        <dbReference type="Proteomes" id="UP000095282"/>
    </source>
</evidence>
<dbReference type="PANTHER" id="PTHR10625:SF29">
    <property type="entry name" value="HISTONE DEACETYLASE 1"/>
    <property type="match status" value="1"/>
</dbReference>
<dbReference type="GO" id="GO:0046872">
    <property type="term" value="F:metal ion binding"/>
    <property type="evidence" value="ECO:0007669"/>
    <property type="project" value="UniProtKB-KW"/>
</dbReference>
<feature type="binding site" evidence="9">
    <location>
        <position position="183"/>
    </location>
    <ligand>
        <name>a divalent metal cation</name>
        <dbReference type="ChEBI" id="CHEBI:60240"/>
    </ligand>
</feature>
<organism evidence="12 13">
    <name type="scientific">Caenorhabditis tropicalis</name>
    <dbReference type="NCBI Taxonomy" id="1561998"/>
    <lineage>
        <taxon>Eukaryota</taxon>
        <taxon>Metazoa</taxon>
        <taxon>Ecdysozoa</taxon>
        <taxon>Nematoda</taxon>
        <taxon>Chromadorea</taxon>
        <taxon>Rhabditida</taxon>
        <taxon>Rhabditina</taxon>
        <taxon>Rhabditomorpha</taxon>
        <taxon>Rhabditoidea</taxon>
        <taxon>Rhabditidae</taxon>
        <taxon>Peloderinae</taxon>
        <taxon>Caenorhabditis</taxon>
    </lineage>
</organism>
<dbReference type="EC" id="3.5.1.98" evidence="1 6"/>
<feature type="compositionally biased region" description="Basic residues" evidence="10">
    <location>
        <begin position="452"/>
        <end position="462"/>
    </location>
</feature>
<feature type="binding site" evidence="9">
    <location>
        <position position="181"/>
    </location>
    <ligand>
        <name>a divalent metal cation</name>
        <dbReference type="ChEBI" id="CHEBI:60240"/>
    </ligand>
</feature>
<dbReference type="GO" id="GO:0016581">
    <property type="term" value="C:NuRD complex"/>
    <property type="evidence" value="ECO:0007669"/>
    <property type="project" value="TreeGrafter"/>
</dbReference>
<name>A0A1I7T8K9_9PELO</name>
<evidence type="ECO:0000256" key="2">
    <source>
        <dbReference type="ARBA" id="ARBA00022491"/>
    </source>
</evidence>
<proteinExistence type="inferred from homology"/>
<keyword evidence="6" id="KW-0539">Nucleus</keyword>
<evidence type="ECO:0000256" key="6">
    <source>
        <dbReference type="PIRNR" id="PIRNR037913"/>
    </source>
</evidence>
<evidence type="ECO:0000256" key="9">
    <source>
        <dbReference type="PIRSR" id="PIRSR037913-3"/>
    </source>
</evidence>
<feature type="binding site" evidence="8">
    <location>
        <position position="309"/>
    </location>
    <ligand>
        <name>substrate</name>
    </ligand>
</feature>
<dbReference type="Proteomes" id="UP000095282">
    <property type="component" value="Unplaced"/>
</dbReference>
<sequence length="462" mass="52049">MYTNSSLREHSKANVVYYYDNDIAGFEYGNTHDMKPYRIQLAHNAILATGLFDKLEIRRPHRASFKTMTSFHDEDYIRFLDDVNPSNISSYRGHDRYDVTVGGDCPVFDGLYDFCSISCGGSLNSAVVLNTGQADIAINWMGGLHHAKKSKASGFCYTNDIVIAILELLKLHDRVLYVDIDVHHGDGVEEAFLTTDRVMTVSFHHYTGTYFPGTGNSNKVGIGEGKLYSVNVPLKQGITDDQYGSIYKTVMAKVMERYDPSVIVLQCGADSLNGDYLGVFNLSVKGHGECVDFLRSYNKPLMLLGGGGYTPTIVARCWTNETAIAVGVDLPAELPYDILDDHLHADNIDNSFNYEIKKFYRNYNNDKKLGELQTKVLNNLNKLPHVPSVQMQPMPDNNYEELAEMRNAMREEADPDVTLPTILTDQITHHDSDFYDSERAGDDRRNESNAKRANRRSKRLTK</sequence>
<dbReference type="PIRSF" id="PIRSF037913">
    <property type="entry name" value="His_deacetylse_1"/>
    <property type="match status" value="1"/>
</dbReference>